<reference evidence="1" key="1">
    <citation type="submission" date="2020-08" db="EMBL/GenBank/DDBJ databases">
        <title>Multicomponent nature underlies the extraordinary mechanical properties of spider dragline silk.</title>
        <authorList>
            <person name="Kono N."/>
            <person name="Nakamura H."/>
            <person name="Mori M."/>
            <person name="Yoshida Y."/>
            <person name="Ohtoshi R."/>
            <person name="Malay A.D."/>
            <person name="Moran D.A.P."/>
            <person name="Tomita M."/>
            <person name="Numata K."/>
            <person name="Arakawa K."/>
        </authorList>
    </citation>
    <scope>NUCLEOTIDE SEQUENCE</scope>
</reference>
<organism evidence="1 2">
    <name type="scientific">Nephila pilipes</name>
    <name type="common">Giant wood spider</name>
    <name type="synonym">Nephila maculata</name>
    <dbReference type="NCBI Taxonomy" id="299642"/>
    <lineage>
        <taxon>Eukaryota</taxon>
        <taxon>Metazoa</taxon>
        <taxon>Ecdysozoa</taxon>
        <taxon>Arthropoda</taxon>
        <taxon>Chelicerata</taxon>
        <taxon>Arachnida</taxon>
        <taxon>Araneae</taxon>
        <taxon>Araneomorphae</taxon>
        <taxon>Entelegynae</taxon>
        <taxon>Araneoidea</taxon>
        <taxon>Nephilidae</taxon>
        <taxon>Nephila</taxon>
    </lineage>
</organism>
<gene>
    <name evidence="1" type="ORF">NPIL_283031</name>
</gene>
<dbReference type="EMBL" id="BMAW01070657">
    <property type="protein sequence ID" value="GFT74398.1"/>
    <property type="molecule type" value="Genomic_DNA"/>
</dbReference>
<accession>A0A8X6U4L4</accession>
<keyword evidence="2" id="KW-1185">Reference proteome</keyword>
<comment type="caution">
    <text evidence="1">The sequence shown here is derived from an EMBL/GenBank/DDBJ whole genome shotgun (WGS) entry which is preliminary data.</text>
</comment>
<dbReference type="Proteomes" id="UP000887013">
    <property type="component" value="Unassembled WGS sequence"/>
</dbReference>
<name>A0A8X6U4L4_NEPPI</name>
<protein>
    <submittedName>
        <fullName evidence="1">Uncharacterized protein</fullName>
    </submittedName>
</protein>
<dbReference type="AlphaFoldDB" id="A0A8X6U4L4"/>
<evidence type="ECO:0000313" key="1">
    <source>
        <dbReference type="EMBL" id="GFT74398.1"/>
    </source>
</evidence>
<sequence length="98" mass="10603">MSRRPAKPGPALSLLPCPPAMSQRAAPAPYATVVGFTRSNHVTVVHTLPSFVTGLPHLEISSPDRTIVFGPCNISPLCTERDQDCAHQHSYGHLYCQP</sequence>
<evidence type="ECO:0000313" key="2">
    <source>
        <dbReference type="Proteomes" id="UP000887013"/>
    </source>
</evidence>
<proteinExistence type="predicted"/>